<proteinExistence type="predicted"/>
<keyword evidence="1" id="KW-0175">Coiled coil</keyword>
<dbReference type="EMBL" id="CP031165">
    <property type="protein sequence ID" value="AXV09441.1"/>
    <property type="molecule type" value="Genomic_DNA"/>
</dbReference>
<feature type="region of interest" description="Disordered" evidence="2">
    <location>
        <begin position="86"/>
        <end position="107"/>
    </location>
</feature>
<sequence>MTDAAPYRRRIDRITDEDFLDGLADLVPADIRTMRDDCREEEARLSYARRLLHGQLDIARAELQRREGTDADSLVSTLTTILTDEAAGGPRSVSNSEVYVPTGKQGRRRGDRVLEEMPLGRLPDLTDPELVAAVQRLKEEEQAISALRRKVMDNLDRLQQELIARYRDGAASINDVVRTVEG</sequence>
<reference evidence="4 5" key="1">
    <citation type="submission" date="2018-09" db="EMBL/GenBank/DDBJ databases">
        <title>Complete genome sequence of Euzebya sp. DY32-46 isolated from seawater of Pacific Ocean.</title>
        <authorList>
            <person name="Xu L."/>
            <person name="Wu Y.-H."/>
            <person name="Xu X.-W."/>
        </authorList>
    </citation>
    <scope>NUCLEOTIDE SEQUENCE [LARGE SCALE GENOMIC DNA]</scope>
    <source>
        <strain evidence="4 5">DY32-46</strain>
    </source>
</reference>
<dbReference type="Proteomes" id="UP000264006">
    <property type="component" value="Chromosome"/>
</dbReference>
<gene>
    <name evidence="4" type="ORF">DVS28_a4780</name>
</gene>
<keyword evidence="5" id="KW-1185">Reference proteome</keyword>
<dbReference type="AlphaFoldDB" id="A0A346Y4P4"/>
<feature type="coiled-coil region" evidence="1">
    <location>
        <begin position="130"/>
        <end position="157"/>
    </location>
</feature>
<evidence type="ECO:0000256" key="2">
    <source>
        <dbReference type="SAM" id="MobiDB-lite"/>
    </source>
</evidence>
<evidence type="ECO:0000256" key="1">
    <source>
        <dbReference type="SAM" id="Coils"/>
    </source>
</evidence>
<feature type="domain" description="RsiG-like" evidence="3">
    <location>
        <begin position="120"/>
        <end position="175"/>
    </location>
</feature>
<dbReference type="RefSeq" id="WP_114593616.1">
    <property type="nucleotide sequence ID" value="NZ_CP031165.1"/>
</dbReference>
<dbReference type="CDD" id="cd21107">
    <property type="entry name" value="RsiG"/>
    <property type="match status" value="1"/>
</dbReference>
<dbReference type="InterPro" id="IPR055209">
    <property type="entry name" value="RsiG-like_dom"/>
</dbReference>
<protein>
    <submittedName>
        <fullName evidence="4">AmfC protein</fullName>
    </submittedName>
</protein>
<dbReference type="KEGG" id="euz:DVS28_a4780"/>
<name>A0A346Y4P4_9ACTN</name>
<feature type="domain" description="RsiG-like" evidence="3">
    <location>
        <begin position="19"/>
        <end position="82"/>
    </location>
</feature>
<evidence type="ECO:0000313" key="4">
    <source>
        <dbReference type="EMBL" id="AXV09441.1"/>
    </source>
</evidence>
<dbReference type="InterPro" id="IPR049575">
    <property type="entry name" value="RsiG-like"/>
</dbReference>
<accession>A0A346Y4P4</accession>
<evidence type="ECO:0000259" key="3">
    <source>
        <dbReference type="Pfam" id="PF22802"/>
    </source>
</evidence>
<dbReference type="OrthoDB" id="5182641at2"/>
<evidence type="ECO:0000313" key="5">
    <source>
        <dbReference type="Proteomes" id="UP000264006"/>
    </source>
</evidence>
<organism evidence="4 5">
    <name type="scientific">Euzebya pacifica</name>
    <dbReference type="NCBI Taxonomy" id="1608957"/>
    <lineage>
        <taxon>Bacteria</taxon>
        <taxon>Bacillati</taxon>
        <taxon>Actinomycetota</taxon>
        <taxon>Nitriliruptoria</taxon>
        <taxon>Euzebyales</taxon>
    </lineage>
</organism>
<dbReference type="Pfam" id="PF22802">
    <property type="entry name" value="RsiG"/>
    <property type="match status" value="2"/>
</dbReference>